<comment type="caution">
    <text evidence="2">The sequence shown here is derived from an EMBL/GenBank/DDBJ whole genome shotgun (WGS) entry which is preliminary data.</text>
</comment>
<dbReference type="EMBL" id="JAULSU010000006">
    <property type="protein sequence ID" value="KAK0613498.1"/>
    <property type="molecule type" value="Genomic_DNA"/>
</dbReference>
<protein>
    <submittedName>
        <fullName evidence="2">Uncharacterized protein</fullName>
    </submittedName>
</protein>
<proteinExistence type="predicted"/>
<name>A0AA39WDQ2_9PEZI</name>
<reference evidence="2" key="1">
    <citation type="submission" date="2023-06" db="EMBL/GenBank/DDBJ databases">
        <title>Genome-scale phylogeny and comparative genomics of the fungal order Sordariales.</title>
        <authorList>
            <consortium name="Lawrence Berkeley National Laboratory"/>
            <person name="Hensen N."/>
            <person name="Bonometti L."/>
            <person name="Westerberg I."/>
            <person name="Brannstrom I.O."/>
            <person name="Guillou S."/>
            <person name="Cros-Aarteil S."/>
            <person name="Calhoun S."/>
            <person name="Haridas S."/>
            <person name="Kuo A."/>
            <person name="Mondo S."/>
            <person name="Pangilinan J."/>
            <person name="Riley R."/>
            <person name="Labutti K."/>
            <person name="Andreopoulos B."/>
            <person name="Lipzen A."/>
            <person name="Chen C."/>
            <person name="Yanf M."/>
            <person name="Daum C."/>
            <person name="Ng V."/>
            <person name="Clum A."/>
            <person name="Steindorff A."/>
            <person name="Ohm R."/>
            <person name="Martin F."/>
            <person name="Silar P."/>
            <person name="Natvig D."/>
            <person name="Lalanne C."/>
            <person name="Gautier V."/>
            <person name="Ament-Velasquez S.L."/>
            <person name="Kruys A."/>
            <person name="Hutchinson M.I."/>
            <person name="Powell A.J."/>
            <person name="Barry K."/>
            <person name="Miller A.N."/>
            <person name="Grigoriev I.V."/>
            <person name="Debuchy R."/>
            <person name="Gladieux P."/>
            <person name="Thoren M.H."/>
            <person name="Johannesson H."/>
        </authorList>
    </citation>
    <scope>NUCLEOTIDE SEQUENCE</scope>
    <source>
        <strain evidence="2">CBS 606.72</strain>
    </source>
</reference>
<feature type="region of interest" description="Disordered" evidence="1">
    <location>
        <begin position="1"/>
        <end position="20"/>
    </location>
</feature>
<gene>
    <name evidence="2" type="ORF">B0T14DRAFT_526391</name>
</gene>
<evidence type="ECO:0000313" key="2">
    <source>
        <dbReference type="EMBL" id="KAK0613498.1"/>
    </source>
</evidence>
<accession>A0AA39WDQ2</accession>
<organism evidence="2 3">
    <name type="scientific">Immersiella caudata</name>
    <dbReference type="NCBI Taxonomy" id="314043"/>
    <lineage>
        <taxon>Eukaryota</taxon>
        <taxon>Fungi</taxon>
        <taxon>Dikarya</taxon>
        <taxon>Ascomycota</taxon>
        <taxon>Pezizomycotina</taxon>
        <taxon>Sordariomycetes</taxon>
        <taxon>Sordariomycetidae</taxon>
        <taxon>Sordariales</taxon>
        <taxon>Lasiosphaeriaceae</taxon>
        <taxon>Immersiella</taxon>
    </lineage>
</organism>
<evidence type="ECO:0000256" key="1">
    <source>
        <dbReference type="SAM" id="MobiDB-lite"/>
    </source>
</evidence>
<dbReference type="AlphaFoldDB" id="A0AA39WDQ2"/>
<keyword evidence="3" id="KW-1185">Reference proteome</keyword>
<dbReference type="Proteomes" id="UP001175000">
    <property type="component" value="Unassembled WGS sequence"/>
</dbReference>
<sequence>MSANMAATEPDSRPQTVFWPPRDNHSDPLLDWILVGRHAFSYASPFRLNESVHATMETGQLLHGPITVSSVPSMIGQTLVRDYRVVEMEDGVYLKVGNPPNGLTTNEIWWKRVVKG</sequence>
<evidence type="ECO:0000313" key="3">
    <source>
        <dbReference type="Proteomes" id="UP001175000"/>
    </source>
</evidence>